<name>C6M9U0_NEISI</name>
<protein>
    <submittedName>
        <fullName evidence="1">Uncharacterized protein</fullName>
    </submittedName>
</protein>
<keyword evidence="2" id="KW-1185">Reference proteome</keyword>
<dbReference type="AlphaFoldDB" id="C6M9U0"/>
<comment type="caution">
    <text evidence="1">The sequence shown here is derived from an EMBL/GenBank/DDBJ whole genome shotgun (WGS) entry which is preliminary data.</text>
</comment>
<accession>C6M9U0</accession>
<sequence>MFSCVFRFSKGRLKPSFRHNGAVSAACVDCFYIGFNLTRTRRETALPN</sequence>
<dbReference type="EMBL" id="ACKO02000031">
    <property type="protein sequence ID" value="EET42934.1"/>
    <property type="molecule type" value="Genomic_DNA"/>
</dbReference>
<reference evidence="1" key="1">
    <citation type="submission" date="2009-07" db="EMBL/GenBank/DDBJ databases">
        <authorList>
            <person name="Weinstock G."/>
            <person name="Sodergren E."/>
            <person name="Clifton S."/>
            <person name="Fulton L."/>
            <person name="Fulton B."/>
            <person name="Courtney L."/>
            <person name="Fronick C."/>
            <person name="Harrison M."/>
            <person name="Strong C."/>
            <person name="Farmer C."/>
            <person name="Delahaunty K."/>
            <person name="Markovic C."/>
            <person name="Hall O."/>
            <person name="Minx P."/>
            <person name="Tomlinson C."/>
            <person name="Mitreva M."/>
            <person name="Nelson J."/>
            <person name="Hou S."/>
            <person name="Wollam A."/>
            <person name="Pepin K.H."/>
            <person name="Johnson M."/>
            <person name="Bhonagiri V."/>
            <person name="Nash W.E."/>
            <person name="Warren W."/>
            <person name="Chinwalla A."/>
            <person name="Mardis E.R."/>
            <person name="Wilson R.K."/>
        </authorList>
    </citation>
    <scope>NUCLEOTIDE SEQUENCE [LARGE SCALE GENOMIC DNA]</scope>
    <source>
        <strain evidence="1">ATCC 29256</strain>
    </source>
</reference>
<organism evidence="1 2">
    <name type="scientific">Neisseria sicca ATCC 29256</name>
    <dbReference type="NCBI Taxonomy" id="547045"/>
    <lineage>
        <taxon>Bacteria</taxon>
        <taxon>Pseudomonadati</taxon>
        <taxon>Pseudomonadota</taxon>
        <taxon>Betaproteobacteria</taxon>
        <taxon>Neisseriales</taxon>
        <taxon>Neisseriaceae</taxon>
        <taxon>Neisseria</taxon>
    </lineage>
</organism>
<evidence type="ECO:0000313" key="2">
    <source>
        <dbReference type="Proteomes" id="UP000005365"/>
    </source>
</evidence>
<gene>
    <name evidence="1" type="ORF">NEISICOT_03318</name>
</gene>
<evidence type="ECO:0000313" key="1">
    <source>
        <dbReference type="EMBL" id="EET42934.1"/>
    </source>
</evidence>
<dbReference type="Proteomes" id="UP000005365">
    <property type="component" value="Unassembled WGS sequence"/>
</dbReference>
<proteinExistence type="predicted"/>